<gene>
    <name evidence="1" type="ORF">FSC09_15740</name>
</gene>
<evidence type="ECO:0000313" key="2">
    <source>
        <dbReference type="Proteomes" id="UP000503440"/>
    </source>
</evidence>
<evidence type="ECO:0000313" key="1">
    <source>
        <dbReference type="EMBL" id="QIC71841.1"/>
    </source>
</evidence>
<protein>
    <submittedName>
        <fullName evidence="1">Uncharacterized protein</fullName>
    </submittedName>
</protein>
<organism evidence="1 2">
    <name type="scientific">Acinetobacter indicus</name>
    <dbReference type="NCBI Taxonomy" id="756892"/>
    <lineage>
        <taxon>Bacteria</taxon>
        <taxon>Pseudomonadati</taxon>
        <taxon>Pseudomonadota</taxon>
        <taxon>Gammaproteobacteria</taxon>
        <taxon>Moraxellales</taxon>
        <taxon>Moraxellaceae</taxon>
        <taxon>Acinetobacter</taxon>
    </lineage>
</organism>
<geneLocation type="plasmid" evidence="2">
    <name>pb18-1</name>
</geneLocation>
<keyword evidence="1" id="KW-0614">Plasmid</keyword>
<dbReference type="EMBL" id="CP044456">
    <property type="protein sequence ID" value="QIC71841.1"/>
    <property type="molecule type" value="Genomic_DNA"/>
</dbReference>
<dbReference type="Proteomes" id="UP000503440">
    <property type="component" value="Plasmid pB18-1"/>
</dbReference>
<proteinExistence type="predicted"/>
<reference evidence="1 2" key="1">
    <citation type="submission" date="2019-09" db="EMBL/GenBank/DDBJ databases">
        <title>Non-baumannii Acinetobacter spp. carrying blaNDM-1 isolated in China.</title>
        <authorList>
            <person name="Cui C."/>
            <person name="Chen C."/>
            <person name="Sun J."/>
            <person name="Liu Y."/>
        </authorList>
    </citation>
    <scope>NUCLEOTIDE SEQUENCE [LARGE SCALE GENOMIC DNA]</scope>
    <source>
        <strain evidence="1 2">B18</strain>
        <plasmid evidence="2">pb18-1</plasmid>
    </source>
</reference>
<name>A0A6C0Y6H5_9GAMM</name>
<dbReference type="RefSeq" id="WP_163146500.1">
    <property type="nucleotide sequence ID" value="NZ_CP044456.1"/>
</dbReference>
<sequence>MIASVFKKVGKGKVLAIVEQAQGSVCVEDLISPTSENLVAVIENIKSNAYEVAPATINLALHGHLPHKPISVNSSELKIITGARFHNDYALECTITDLNALAETDIRAAGDVAQQITEIFISKSGTIREPALINSLAAGTMRKFKDFLTMHHTKFQTLTGMDKVNSVADLLNELRRIQGRLVDPAVIAHFCRILNEEILPLDILGPTLRFSITDSLCRFYLSEVDENQLIIGIDNNNGVSLCANSDATHFVILANDIDNNTNKSVIKRMYETKCEELSNLFTYGPTNVLVYDASKLKGSIKSLNRYNSEDVAELVREHELEVVDTIIGYGFSNAENLENITLRAFVKKYQNDLRFNA</sequence>
<accession>A0A6C0Y6H5</accession>
<dbReference type="AlphaFoldDB" id="A0A6C0Y6H5"/>